<dbReference type="AlphaFoldDB" id="A0A4Y2L2R6"/>
<dbReference type="Proteomes" id="UP000499080">
    <property type="component" value="Unassembled WGS sequence"/>
</dbReference>
<dbReference type="OrthoDB" id="6614264at2759"/>
<name>A0A4Y2L2R6_ARAVE</name>
<sequence length="103" mass="12126">MQNFHYNIINKEYGDRAQLLFISTGSLTYEVETKDIYDMSRHMDIYVTSDYPRDHFLFSESNKKIGRFKDELHSKPIFEFIGPRPKMYSIKSECGEKMAKGVA</sequence>
<organism evidence="1 2">
    <name type="scientific">Araneus ventricosus</name>
    <name type="common">Orbweaver spider</name>
    <name type="synonym">Epeira ventricosa</name>
    <dbReference type="NCBI Taxonomy" id="182803"/>
    <lineage>
        <taxon>Eukaryota</taxon>
        <taxon>Metazoa</taxon>
        <taxon>Ecdysozoa</taxon>
        <taxon>Arthropoda</taxon>
        <taxon>Chelicerata</taxon>
        <taxon>Arachnida</taxon>
        <taxon>Araneae</taxon>
        <taxon>Araneomorphae</taxon>
        <taxon>Entelegynae</taxon>
        <taxon>Araneoidea</taxon>
        <taxon>Araneidae</taxon>
        <taxon>Araneus</taxon>
    </lineage>
</organism>
<accession>A0A4Y2L2R6</accession>
<dbReference type="PANTHER" id="PTHR31511">
    <property type="entry name" value="PROTEIN CBG23764"/>
    <property type="match status" value="1"/>
</dbReference>
<dbReference type="PANTHER" id="PTHR31511:SF12">
    <property type="entry name" value="RHO TERMINATION FACTOR N-TERMINAL DOMAIN-CONTAINING PROTEIN"/>
    <property type="match status" value="1"/>
</dbReference>
<gene>
    <name evidence="1" type="ORF">AVEN_273836_1</name>
</gene>
<dbReference type="EMBL" id="BGPR01005228">
    <property type="protein sequence ID" value="GBN08083.1"/>
    <property type="molecule type" value="Genomic_DNA"/>
</dbReference>
<keyword evidence="2" id="KW-1185">Reference proteome</keyword>
<evidence type="ECO:0000313" key="2">
    <source>
        <dbReference type="Proteomes" id="UP000499080"/>
    </source>
</evidence>
<proteinExistence type="predicted"/>
<protein>
    <submittedName>
        <fullName evidence="1">Uncharacterized protein</fullName>
    </submittedName>
</protein>
<reference evidence="1 2" key="1">
    <citation type="journal article" date="2019" name="Sci. Rep.">
        <title>Orb-weaving spider Araneus ventricosus genome elucidates the spidroin gene catalogue.</title>
        <authorList>
            <person name="Kono N."/>
            <person name="Nakamura H."/>
            <person name="Ohtoshi R."/>
            <person name="Moran D.A.P."/>
            <person name="Shinohara A."/>
            <person name="Yoshida Y."/>
            <person name="Fujiwara M."/>
            <person name="Mori M."/>
            <person name="Tomita M."/>
            <person name="Arakawa K."/>
        </authorList>
    </citation>
    <scope>NUCLEOTIDE SEQUENCE [LARGE SCALE GENOMIC DNA]</scope>
</reference>
<evidence type="ECO:0000313" key="1">
    <source>
        <dbReference type="EMBL" id="GBN08083.1"/>
    </source>
</evidence>
<comment type="caution">
    <text evidence="1">The sequence shown here is derived from an EMBL/GenBank/DDBJ whole genome shotgun (WGS) entry which is preliminary data.</text>
</comment>